<feature type="domain" description="Carrier" evidence="1">
    <location>
        <begin position="1"/>
        <end position="78"/>
    </location>
</feature>
<dbReference type="Gene3D" id="1.10.1200.10">
    <property type="entry name" value="ACP-like"/>
    <property type="match status" value="1"/>
</dbReference>
<name>A0A3A4KBB9_9NOCA</name>
<dbReference type="PROSITE" id="PS50075">
    <property type="entry name" value="CARRIER"/>
    <property type="match status" value="1"/>
</dbReference>
<organism evidence="2 3">
    <name type="scientific">Nocardia panacis</name>
    <dbReference type="NCBI Taxonomy" id="2340916"/>
    <lineage>
        <taxon>Bacteria</taxon>
        <taxon>Bacillati</taxon>
        <taxon>Actinomycetota</taxon>
        <taxon>Actinomycetes</taxon>
        <taxon>Mycobacteriales</taxon>
        <taxon>Nocardiaceae</taxon>
        <taxon>Nocardia</taxon>
    </lineage>
</organism>
<dbReference type="InterPro" id="IPR036736">
    <property type="entry name" value="ACP-like_sf"/>
</dbReference>
<protein>
    <submittedName>
        <fullName evidence="2">Phosphopantetheine-binding protein</fullName>
    </submittedName>
</protein>
<dbReference type="OrthoDB" id="4742015at2"/>
<dbReference type="Proteomes" id="UP000266677">
    <property type="component" value="Unassembled WGS sequence"/>
</dbReference>
<dbReference type="RefSeq" id="WP_120043797.1">
    <property type="nucleotide sequence ID" value="NZ_QZFU01000036.1"/>
</dbReference>
<accession>A0A3A4KBB9</accession>
<gene>
    <name evidence="2" type="ORF">D5S18_26415</name>
</gene>
<keyword evidence="3" id="KW-1185">Reference proteome</keyword>
<dbReference type="InterPro" id="IPR009081">
    <property type="entry name" value="PP-bd_ACP"/>
</dbReference>
<evidence type="ECO:0000313" key="3">
    <source>
        <dbReference type="Proteomes" id="UP000266677"/>
    </source>
</evidence>
<evidence type="ECO:0000313" key="2">
    <source>
        <dbReference type="EMBL" id="RJO70740.1"/>
    </source>
</evidence>
<sequence>MTDPVFTAIRDSVRDVLPDVDADRIRPDISLVELGANSLDRMDIVVDVMRRLGVKISSEELATVRDIGGLAELLRTKT</sequence>
<proteinExistence type="predicted"/>
<evidence type="ECO:0000259" key="1">
    <source>
        <dbReference type="PROSITE" id="PS50075"/>
    </source>
</evidence>
<dbReference type="Pfam" id="PF00550">
    <property type="entry name" value="PP-binding"/>
    <property type="match status" value="1"/>
</dbReference>
<dbReference type="EMBL" id="QZFU01000036">
    <property type="protein sequence ID" value="RJO70740.1"/>
    <property type="molecule type" value="Genomic_DNA"/>
</dbReference>
<dbReference type="SUPFAM" id="SSF47336">
    <property type="entry name" value="ACP-like"/>
    <property type="match status" value="1"/>
</dbReference>
<reference evidence="2 3" key="1">
    <citation type="submission" date="2018-09" db="EMBL/GenBank/DDBJ databases">
        <title>YIM PH21274 draft genome.</title>
        <authorList>
            <person name="Miao C."/>
        </authorList>
    </citation>
    <scope>NUCLEOTIDE SEQUENCE [LARGE SCALE GENOMIC DNA]</scope>
    <source>
        <strain evidence="2 3">YIM PH 21724</strain>
    </source>
</reference>
<dbReference type="AlphaFoldDB" id="A0A3A4KBB9"/>
<comment type="caution">
    <text evidence="2">The sequence shown here is derived from an EMBL/GenBank/DDBJ whole genome shotgun (WGS) entry which is preliminary data.</text>
</comment>